<feature type="region of interest" description="Disordered" evidence="1">
    <location>
        <begin position="1"/>
        <end position="21"/>
    </location>
</feature>
<sequence>MFISNDSDKDVSYEPFKKSLSSDKKHKLESVEKQVAGIQEELQTLEAKLINRDQNYEYRSQHKLLKLHNQWYKTFQNSLNMMKKLFKRQQIVRQKFKRQQIARRQFIPLHKPVQSLSRGVTTTFGLAKTHESAQATFVKEKDLSFKKNVFQYLSIQDFQGNREHISRPNNLTHFFGKLTYLVNPCYIGVHLSRELRVKTFEELQVAIRYCTFWHVGSVCSYAGMMWIDPLPEIFF</sequence>
<gene>
    <name evidence="2" type="ORF">AGLY_017874</name>
</gene>
<organism evidence="2 3">
    <name type="scientific">Aphis glycines</name>
    <name type="common">Soybean aphid</name>
    <dbReference type="NCBI Taxonomy" id="307491"/>
    <lineage>
        <taxon>Eukaryota</taxon>
        <taxon>Metazoa</taxon>
        <taxon>Ecdysozoa</taxon>
        <taxon>Arthropoda</taxon>
        <taxon>Hexapoda</taxon>
        <taxon>Insecta</taxon>
        <taxon>Pterygota</taxon>
        <taxon>Neoptera</taxon>
        <taxon>Paraneoptera</taxon>
        <taxon>Hemiptera</taxon>
        <taxon>Sternorrhyncha</taxon>
        <taxon>Aphidomorpha</taxon>
        <taxon>Aphidoidea</taxon>
        <taxon>Aphididae</taxon>
        <taxon>Aphidini</taxon>
        <taxon>Aphis</taxon>
        <taxon>Aphis</taxon>
    </lineage>
</organism>
<dbReference type="Proteomes" id="UP000475862">
    <property type="component" value="Unassembled WGS sequence"/>
</dbReference>
<dbReference type="AlphaFoldDB" id="A0A6G0STN0"/>
<accession>A0A6G0STN0</accession>
<protein>
    <submittedName>
        <fullName evidence="2">Uncharacterized protein</fullName>
    </submittedName>
</protein>
<comment type="caution">
    <text evidence="2">The sequence shown here is derived from an EMBL/GenBank/DDBJ whole genome shotgun (WGS) entry which is preliminary data.</text>
</comment>
<evidence type="ECO:0000313" key="2">
    <source>
        <dbReference type="EMBL" id="KAE9521736.1"/>
    </source>
</evidence>
<reference evidence="2 3" key="1">
    <citation type="submission" date="2019-08" db="EMBL/GenBank/DDBJ databases">
        <title>The genome of the soybean aphid Biotype 1, its phylome, world population structure and adaptation to the North American continent.</title>
        <authorList>
            <person name="Giordano R."/>
            <person name="Donthu R.K."/>
            <person name="Hernandez A.G."/>
            <person name="Wright C.L."/>
            <person name="Zimin A.V."/>
        </authorList>
    </citation>
    <scope>NUCLEOTIDE SEQUENCE [LARGE SCALE GENOMIC DNA]</scope>
    <source>
        <tissue evidence="2">Whole aphids</tissue>
    </source>
</reference>
<evidence type="ECO:0000313" key="3">
    <source>
        <dbReference type="Proteomes" id="UP000475862"/>
    </source>
</evidence>
<proteinExistence type="predicted"/>
<evidence type="ECO:0000256" key="1">
    <source>
        <dbReference type="SAM" id="MobiDB-lite"/>
    </source>
</evidence>
<dbReference type="EMBL" id="VYZN01002334">
    <property type="protein sequence ID" value="KAE9521736.1"/>
    <property type="molecule type" value="Genomic_DNA"/>
</dbReference>
<name>A0A6G0STN0_APHGL</name>
<keyword evidence="3" id="KW-1185">Reference proteome</keyword>